<dbReference type="EMBL" id="LT963352">
    <property type="protein sequence ID" value="SOR76861.1"/>
    <property type="molecule type" value="Genomic_DNA"/>
</dbReference>
<evidence type="ECO:0000259" key="5">
    <source>
        <dbReference type="PROSITE" id="PS50160"/>
    </source>
</evidence>
<dbReference type="CDD" id="cd07906">
    <property type="entry name" value="Adenylation_DNA_ligase_LigD_LigC"/>
    <property type="match status" value="1"/>
</dbReference>
<dbReference type="GO" id="GO:0006310">
    <property type="term" value="P:DNA recombination"/>
    <property type="evidence" value="ECO:0007669"/>
    <property type="project" value="InterPro"/>
</dbReference>
<dbReference type="Gene3D" id="3.30.1490.70">
    <property type="match status" value="1"/>
</dbReference>
<gene>
    <name evidence="6" type="ORF">SCNRRL3882_0340</name>
</gene>
<dbReference type="NCBIfam" id="TIGR02779">
    <property type="entry name" value="NHEJ_ligase_lig"/>
    <property type="match status" value="1"/>
</dbReference>
<evidence type="ECO:0000256" key="2">
    <source>
        <dbReference type="ARBA" id="ARBA00012727"/>
    </source>
</evidence>
<organism evidence="6 7">
    <name type="scientific">Streptomyces chartreusis NRRL 3882</name>
    <dbReference type="NCBI Taxonomy" id="1079985"/>
    <lineage>
        <taxon>Bacteria</taxon>
        <taxon>Bacillati</taxon>
        <taxon>Actinomycetota</taxon>
        <taxon>Actinomycetes</taxon>
        <taxon>Kitasatosporales</taxon>
        <taxon>Streptomycetaceae</taxon>
        <taxon>Streptomyces</taxon>
    </lineage>
</organism>
<proteinExistence type="inferred from homology"/>
<dbReference type="PROSITE" id="PS00333">
    <property type="entry name" value="DNA_LIGASE_A2"/>
    <property type="match status" value="1"/>
</dbReference>
<dbReference type="Proteomes" id="UP000235464">
    <property type="component" value="Chromosome I"/>
</dbReference>
<dbReference type="InterPro" id="IPR012340">
    <property type="entry name" value="NA-bd_OB-fold"/>
</dbReference>
<keyword evidence="7" id="KW-1185">Reference proteome</keyword>
<dbReference type="OrthoDB" id="3733803at2"/>
<comment type="similarity">
    <text evidence="1">Belongs to the ATP-dependent DNA ligase family.</text>
</comment>
<dbReference type="GO" id="GO:0003910">
    <property type="term" value="F:DNA ligase (ATP) activity"/>
    <property type="evidence" value="ECO:0007669"/>
    <property type="project" value="UniProtKB-EC"/>
</dbReference>
<keyword evidence="3 6" id="KW-0436">Ligase</keyword>
<dbReference type="PROSITE" id="PS00697">
    <property type="entry name" value="DNA_LIGASE_A1"/>
    <property type="match status" value="1"/>
</dbReference>
<dbReference type="EC" id="6.5.1.1" evidence="2"/>
<dbReference type="GO" id="GO:0005524">
    <property type="term" value="F:ATP binding"/>
    <property type="evidence" value="ECO:0007669"/>
    <property type="project" value="InterPro"/>
</dbReference>
<dbReference type="RefSeq" id="WP_010033431.1">
    <property type="nucleotide sequence ID" value="NZ_LT962942.1"/>
</dbReference>
<evidence type="ECO:0000256" key="3">
    <source>
        <dbReference type="ARBA" id="ARBA00022598"/>
    </source>
</evidence>
<dbReference type="Gene3D" id="3.30.470.30">
    <property type="entry name" value="DNA ligase/mRNA capping enzyme"/>
    <property type="match status" value="1"/>
</dbReference>
<accession>A0A2N9B0J7</accession>
<evidence type="ECO:0000256" key="1">
    <source>
        <dbReference type="ARBA" id="ARBA00007572"/>
    </source>
</evidence>
<dbReference type="GO" id="GO:0006281">
    <property type="term" value="P:DNA repair"/>
    <property type="evidence" value="ECO:0007669"/>
    <property type="project" value="InterPro"/>
</dbReference>
<dbReference type="CDD" id="cd07971">
    <property type="entry name" value="OBF_DNA_ligase_LigD"/>
    <property type="match status" value="1"/>
</dbReference>
<dbReference type="InterPro" id="IPR016059">
    <property type="entry name" value="DNA_ligase_ATP-dep_CS"/>
</dbReference>
<dbReference type="InterPro" id="IPR012310">
    <property type="entry name" value="DNA_ligase_ATP-dep_cent"/>
</dbReference>
<dbReference type="SUPFAM" id="SSF50249">
    <property type="entry name" value="Nucleic acid-binding proteins"/>
    <property type="match status" value="1"/>
</dbReference>
<name>A0A2N9B0J7_STRCX</name>
<dbReference type="Pfam" id="PF01068">
    <property type="entry name" value="DNA_ligase_A_M"/>
    <property type="match status" value="1"/>
</dbReference>
<evidence type="ECO:0000313" key="6">
    <source>
        <dbReference type="EMBL" id="SOR76861.1"/>
    </source>
</evidence>
<dbReference type="PANTHER" id="PTHR45674:SF4">
    <property type="entry name" value="DNA LIGASE 1"/>
    <property type="match status" value="1"/>
</dbReference>
<reference evidence="7" key="1">
    <citation type="submission" date="2017-11" db="EMBL/GenBank/DDBJ databases">
        <authorList>
            <person name="Wibberg D."/>
        </authorList>
    </citation>
    <scope>NUCLEOTIDE SEQUENCE [LARGE SCALE GENOMIC DNA]</scope>
</reference>
<dbReference type="InterPro" id="IPR012309">
    <property type="entry name" value="DNA_ligase_ATP-dep_C"/>
</dbReference>
<evidence type="ECO:0000256" key="4">
    <source>
        <dbReference type="ARBA" id="ARBA00034003"/>
    </source>
</evidence>
<dbReference type="SUPFAM" id="SSF56091">
    <property type="entry name" value="DNA ligase/mRNA capping enzyme, catalytic domain"/>
    <property type="match status" value="1"/>
</dbReference>
<dbReference type="InterPro" id="IPR014146">
    <property type="entry name" value="LigD_ligase_dom"/>
</dbReference>
<dbReference type="Gene3D" id="2.40.50.140">
    <property type="entry name" value="Nucleic acid-binding proteins"/>
    <property type="match status" value="1"/>
</dbReference>
<dbReference type="AlphaFoldDB" id="A0A2N9B0J7"/>
<dbReference type="PROSITE" id="PS50160">
    <property type="entry name" value="DNA_LIGASE_A3"/>
    <property type="match status" value="1"/>
</dbReference>
<dbReference type="InterPro" id="IPR050191">
    <property type="entry name" value="ATP-dep_DNA_ligase"/>
</dbReference>
<dbReference type="PANTHER" id="PTHR45674">
    <property type="entry name" value="DNA LIGASE 1/3 FAMILY MEMBER"/>
    <property type="match status" value="1"/>
</dbReference>
<protein>
    <recommendedName>
        <fullName evidence="2">DNA ligase (ATP)</fullName>
        <ecNumber evidence="2">6.5.1.1</ecNumber>
    </recommendedName>
</protein>
<sequence length="343" mass="37914">MAGLLDTLSDGQRRLLGAARPGAELAARPMLATLSDRRDFTEADEEWVFERKLDGVRVLAVREGERVTLLSRSGRRLNDTYPEIVDALAAQSGADFVLDGEIVAFSGGRTDFARLQQRMGLTRRQDVAASGVAVTYYVFDLLRLDGADTRELPLRIRKSLLRRALAYRSPLRLTPHRNAGGAELLADVCARGWEGLIAKRADGVYEPRRSGDWLKLKCSQGQEFVVGGFTEPAGSRVGLGALLLGHYEGGRLRYAGKVGTGFGRRTLLDLRERLDGLRESGSPFDGPVREAGARWVRPELVAQIAFAEWTRDGMLRHPRYLGLRDDKKPRDVVRERPPGHAAG</sequence>
<dbReference type="Pfam" id="PF04679">
    <property type="entry name" value="DNA_ligase_A_C"/>
    <property type="match status" value="1"/>
</dbReference>
<feature type="domain" description="ATP-dependent DNA ligase family profile" evidence="5">
    <location>
        <begin position="127"/>
        <end position="265"/>
    </location>
</feature>
<comment type="catalytic activity">
    <reaction evidence="4">
        <text>ATP + (deoxyribonucleotide)n-3'-hydroxyl + 5'-phospho-(deoxyribonucleotide)m = (deoxyribonucleotide)n+m + AMP + diphosphate.</text>
        <dbReference type="EC" id="6.5.1.1"/>
    </reaction>
</comment>
<evidence type="ECO:0000313" key="7">
    <source>
        <dbReference type="Proteomes" id="UP000235464"/>
    </source>
</evidence>